<sequence length="57" mass="6732">MSTWRDIWKKSLKANRLYSLDPEKGNNAFAELQDEVVCKVFVIFLNYLFFPSFLQAV</sequence>
<protein>
    <submittedName>
        <fullName evidence="1">Uncharacterized protein</fullName>
    </submittedName>
</protein>
<organism evidence="1 2">
    <name type="scientific">Treponema berlinense</name>
    <dbReference type="NCBI Taxonomy" id="225004"/>
    <lineage>
        <taxon>Bacteria</taxon>
        <taxon>Pseudomonadati</taxon>
        <taxon>Spirochaetota</taxon>
        <taxon>Spirochaetia</taxon>
        <taxon>Spirochaetales</taxon>
        <taxon>Treponemataceae</taxon>
        <taxon>Treponema</taxon>
    </lineage>
</organism>
<reference evidence="1 2" key="1">
    <citation type="submission" date="2017-02" db="EMBL/GenBank/DDBJ databases">
        <authorList>
            <person name="Peterson S.W."/>
        </authorList>
    </citation>
    <scope>NUCLEOTIDE SEQUENCE [LARGE SCALE GENOMIC DNA]</scope>
    <source>
        <strain evidence="1 2">ATCC BAA-909</strain>
    </source>
</reference>
<dbReference type="AlphaFoldDB" id="A0A1T4PL31"/>
<keyword evidence="2" id="KW-1185">Reference proteome</keyword>
<name>A0A1T4PL31_9SPIR</name>
<evidence type="ECO:0000313" key="2">
    <source>
        <dbReference type="Proteomes" id="UP000190395"/>
    </source>
</evidence>
<gene>
    <name evidence="1" type="ORF">SAMN02745152_01650</name>
</gene>
<evidence type="ECO:0000313" key="1">
    <source>
        <dbReference type="EMBL" id="SJZ92283.1"/>
    </source>
</evidence>
<dbReference type="EMBL" id="FUXC01000009">
    <property type="protein sequence ID" value="SJZ92283.1"/>
    <property type="molecule type" value="Genomic_DNA"/>
</dbReference>
<proteinExistence type="predicted"/>
<dbReference type="Proteomes" id="UP000190395">
    <property type="component" value="Unassembled WGS sequence"/>
</dbReference>
<accession>A0A1T4PL31</accession>